<protein>
    <recommendedName>
        <fullName evidence="2">chitinase</fullName>
        <ecNumber evidence="2">3.2.1.14</ecNumber>
    </recommendedName>
</protein>
<name>A0A2X0I9E5_9ACTN</name>
<dbReference type="EMBL" id="QKYN01000153">
    <property type="protein sequence ID" value="RAG81562.1"/>
    <property type="molecule type" value="Genomic_DNA"/>
</dbReference>
<dbReference type="PROSITE" id="PS51318">
    <property type="entry name" value="TAT"/>
    <property type="match status" value="1"/>
</dbReference>
<organism evidence="6 7">
    <name type="scientific">Streptacidiphilus pinicola</name>
    <dbReference type="NCBI Taxonomy" id="2219663"/>
    <lineage>
        <taxon>Bacteria</taxon>
        <taxon>Bacillati</taxon>
        <taxon>Actinomycetota</taxon>
        <taxon>Actinomycetes</taxon>
        <taxon>Kitasatosporales</taxon>
        <taxon>Streptomycetaceae</taxon>
        <taxon>Streptacidiphilus</taxon>
    </lineage>
</organism>
<dbReference type="Gene3D" id="3.10.50.10">
    <property type="match status" value="1"/>
</dbReference>
<dbReference type="Proteomes" id="UP000248889">
    <property type="component" value="Unassembled WGS sequence"/>
</dbReference>
<dbReference type="SUPFAM" id="SSF54556">
    <property type="entry name" value="Chitinase insertion domain"/>
    <property type="match status" value="1"/>
</dbReference>
<dbReference type="SUPFAM" id="SSF51445">
    <property type="entry name" value="(Trans)glycosidases"/>
    <property type="match status" value="1"/>
</dbReference>
<sequence>MPAFRRAAVRRAAVAAATAACAAALIGTTPAHATAPAFDGGGQGGHQKQLIGYFTQWGIYSGFMEKNLISTGEISHLTELDYAFSNISADGLCASGDSWADYQRPFAATESVNGQADAAGQALLGNFNQLRELKAEYPHLKIVMSIGGWSWSGHFSQVAATAASRQKFVASCVDQYLKGDIPGLPAGAAAGIFDGFAVDWEYPGLPGNGNPYGPQDTPNFTALMREFRHQLDAAGDASGERYLLTANTSASPAAAAKLQLPQLARVVDWFNVMTFDYHGSWEAAGPTDFSSALHQDPRDPNPADNRFSIDQAVAYYEQHGVRPDKIGLAVPYYAHTWTGVAPGPRGDGLFQPATAGGGTPNYNQVVNAPGQTYWDPIAKEPYTYDPATGTFSTYDNPLSLWYKGQYIRQQGLRGTFVWSMDGDTADGSLTAALGAALGTDHQDG</sequence>
<feature type="domain" description="GH18" evidence="5">
    <location>
        <begin position="48"/>
        <end position="440"/>
    </location>
</feature>
<comment type="catalytic activity">
    <reaction evidence="1">
        <text>Random endo-hydrolysis of N-acetyl-beta-D-glucosaminide (1-&gt;4)-beta-linkages in chitin and chitodextrins.</text>
        <dbReference type="EC" id="3.2.1.14"/>
    </reaction>
</comment>
<evidence type="ECO:0000313" key="7">
    <source>
        <dbReference type="Proteomes" id="UP000248889"/>
    </source>
</evidence>
<dbReference type="PANTHER" id="PTHR11177:SF317">
    <property type="entry name" value="CHITINASE 12-RELATED"/>
    <property type="match status" value="1"/>
</dbReference>
<dbReference type="GO" id="GO:0008843">
    <property type="term" value="F:endochitinase activity"/>
    <property type="evidence" value="ECO:0007669"/>
    <property type="project" value="UniProtKB-EC"/>
</dbReference>
<dbReference type="Gene3D" id="3.20.20.80">
    <property type="entry name" value="Glycosidases"/>
    <property type="match status" value="1"/>
</dbReference>
<evidence type="ECO:0000256" key="3">
    <source>
        <dbReference type="ARBA" id="ARBA00023024"/>
    </source>
</evidence>
<dbReference type="PANTHER" id="PTHR11177">
    <property type="entry name" value="CHITINASE"/>
    <property type="match status" value="1"/>
</dbReference>
<evidence type="ECO:0000313" key="6">
    <source>
        <dbReference type="EMBL" id="RAG81562.1"/>
    </source>
</evidence>
<evidence type="ECO:0000259" key="5">
    <source>
        <dbReference type="PROSITE" id="PS51910"/>
    </source>
</evidence>
<evidence type="ECO:0000256" key="2">
    <source>
        <dbReference type="ARBA" id="ARBA00012729"/>
    </source>
</evidence>
<dbReference type="SMART" id="SM00636">
    <property type="entry name" value="Glyco_18"/>
    <property type="match status" value="1"/>
</dbReference>
<dbReference type="InterPro" id="IPR001223">
    <property type="entry name" value="Glyco_hydro18_cat"/>
</dbReference>
<dbReference type="Pfam" id="PF00704">
    <property type="entry name" value="Glyco_hydro_18"/>
    <property type="match status" value="1"/>
</dbReference>
<evidence type="ECO:0000256" key="4">
    <source>
        <dbReference type="SAM" id="SignalP"/>
    </source>
</evidence>
<dbReference type="InterPro" id="IPR017853">
    <property type="entry name" value="GH"/>
</dbReference>
<comment type="caution">
    <text evidence="6">The sequence shown here is derived from an EMBL/GenBank/DDBJ whole genome shotgun (WGS) entry which is preliminary data.</text>
</comment>
<keyword evidence="4" id="KW-0732">Signal</keyword>
<dbReference type="PROSITE" id="PS51910">
    <property type="entry name" value="GH18_2"/>
    <property type="match status" value="1"/>
</dbReference>
<keyword evidence="3" id="KW-0119">Carbohydrate metabolism</keyword>
<keyword evidence="3" id="KW-0146">Chitin degradation</keyword>
<dbReference type="InterPro" id="IPR011583">
    <property type="entry name" value="Chitinase_II/V-like_cat"/>
</dbReference>
<dbReference type="InterPro" id="IPR050314">
    <property type="entry name" value="Glycosyl_Hydrlase_18"/>
</dbReference>
<accession>A0A2X0I9E5</accession>
<gene>
    <name evidence="6" type="ORF">DN069_32155</name>
</gene>
<dbReference type="AlphaFoldDB" id="A0A2X0I9E5"/>
<dbReference type="OrthoDB" id="9775889at2"/>
<feature type="signal peptide" evidence="4">
    <location>
        <begin position="1"/>
        <end position="33"/>
    </location>
</feature>
<keyword evidence="3" id="KW-0624">Polysaccharide degradation</keyword>
<reference evidence="6 7" key="1">
    <citation type="submission" date="2018-06" db="EMBL/GenBank/DDBJ databases">
        <title>Streptacidiphilus pinicola sp. nov., isolated from pine grove soil.</title>
        <authorList>
            <person name="Roh S.G."/>
            <person name="Park S."/>
            <person name="Kim M.-K."/>
            <person name="Yun B.-R."/>
            <person name="Park J."/>
            <person name="Kim M.J."/>
            <person name="Kim Y.S."/>
            <person name="Kim S.B."/>
        </authorList>
    </citation>
    <scope>NUCLEOTIDE SEQUENCE [LARGE SCALE GENOMIC DNA]</scope>
    <source>
        <strain evidence="6 7">MMS16-CNU450</strain>
    </source>
</reference>
<dbReference type="GO" id="GO:0005975">
    <property type="term" value="P:carbohydrate metabolic process"/>
    <property type="evidence" value="ECO:0007669"/>
    <property type="project" value="InterPro"/>
</dbReference>
<dbReference type="GO" id="GO:0008061">
    <property type="term" value="F:chitin binding"/>
    <property type="evidence" value="ECO:0007669"/>
    <property type="project" value="InterPro"/>
</dbReference>
<dbReference type="EC" id="3.2.1.14" evidence="2"/>
<keyword evidence="7" id="KW-1185">Reference proteome</keyword>
<dbReference type="InterPro" id="IPR006311">
    <property type="entry name" value="TAT_signal"/>
</dbReference>
<proteinExistence type="predicted"/>
<dbReference type="InterPro" id="IPR029070">
    <property type="entry name" value="Chitinase_insertion_sf"/>
</dbReference>
<dbReference type="CDD" id="cd06548">
    <property type="entry name" value="GH18_chitinase"/>
    <property type="match status" value="1"/>
</dbReference>
<evidence type="ECO:0000256" key="1">
    <source>
        <dbReference type="ARBA" id="ARBA00000822"/>
    </source>
</evidence>
<dbReference type="RefSeq" id="WP_111506773.1">
    <property type="nucleotide sequence ID" value="NZ_QKYN01000153.1"/>
</dbReference>
<feature type="chain" id="PRO_5015856931" description="chitinase" evidence="4">
    <location>
        <begin position="34"/>
        <end position="444"/>
    </location>
</feature>
<dbReference type="GO" id="GO:0006032">
    <property type="term" value="P:chitin catabolic process"/>
    <property type="evidence" value="ECO:0007669"/>
    <property type="project" value="UniProtKB-KW"/>
</dbReference>